<sequence>MNLSKLALLFSVTCSLSVFANETQTIDTELGTFQVKDLGQSMSLTHNYQISFGNETIGTTEQYIELKTFDLGVARYTGGLHSVLVKGYPAGNACAEVYSVMRFKENYQFVSERLDVCGGTKSIRKNGSIVIIEGFERDEVTKVKYVVNSDKVSKNGEPFSSGYNFFD</sequence>
<dbReference type="Proteomes" id="UP000031977">
    <property type="component" value="Unassembled WGS sequence"/>
</dbReference>
<dbReference type="OrthoDB" id="5866387at2"/>
<protein>
    <submittedName>
        <fullName evidence="2">Uncharacterized protein</fullName>
    </submittedName>
</protein>
<proteinExistence type="predicted"/>
<evidence type="ECO:0000256" key="1">
    <source>
        <dbReference type="SAM" id="SignalP"/>
    </source>
</evidence>
<comment type="caution">
    <text evidence="2">The sequence shown here is derived from an EMBL/GenBank/DDBJ whole genome shotgun (WGS) entry which is preliminary data.</text>
</comment>
<gene>
    <name evidence="2" type="ORF">SU60_18755</name>
</gene>
<name>A0A0C3I5C1_9VIBR</name>
<accession>A0A0C3I5C1</accession>
<keyword evidence="3" id="KW-1185">Reference proteome</keyword>
<feature type="chain" id="PRO_5002175159" evidence="1">
    <location>
        <begin position="21"/>
        <end position="167"/>
    </location>
</feature>
<evidence type="ECO:0000313" key="3">
    <source>
        <dbReference type="Proteomes" id="UP000031977"/>
    </source>
</evidence>
<organism evidence="2 3">
    <name type="scientific">Vibrio mytili</name>
    <dbReference type="NCBI Taxonomy" id="50718"/>
    <lineage>
        <taxon>Bacteria</taxon>
        <taxon>Pseudomonadati</taxon>
        <taxon>Pseudomonadota</taxon>
        <taxon>Gammaproteobacteria</taxon>
        <taxon>Vibrionales</taxon>
        <taxon>Vibrionaceae</taxon>
        <taxon>Vibrio</taxon>
    </lineage>
</organism>
<dbReference type="EMBL" id="JXOK01000078">
    <property type="protein sequence ID" value="KIN09557.1"/>
    <property type="molecule type" value="Genomic_DNA"/>
</dbReference>
<feature type="signal peptide" evidence="1">
    <location>
        <begin position="1"/>
        <end position="20"/>
    </location>
</feature>
<evidence type="ECO:0000313" key="2">
    <source>
        <dbReference type="EMBL" id="KIN09557.1"/>
    </source>
</evidence>
<dbReference type="RefSeq" id="WP_041156862.1">
    <property type="nucleotide sequence ID" value="NZ_CBCRVP010000032.1"/>
</dbReference>
<keyword evidence="1" id="KW-0732">Signal</keyword>
<dbReference type="AlphaFoldDB" id="A0A0C3I5C1"/>
<reference evidence="2 3" key="1">
    <citation type="submission" date="2015-01" db="EMBL/GenBank/DDBJ databases">
        <title>Draft genome of Vibrio mytili type strain CAIM 528.</title>
        <authorList>
            <person name="Gonzalez-Castillo A."/>
            <person name="Gomez-Gil B."/>
            <person name="Enciso-Ibarra J."/>
        </authorList>
    </citation>
    <scope>NUCLEOTIDE SEQUENCE [LARGE SCALE GENOMIC DNA]</scope>
    <source>
        <strain evidence="2 3">CAIM 528</strain>
    </source>
</reference>